<dbReference type="GO" id="GO:0003677">
    <property type="term" value="F:DNA binding"/>
    <property type="evidence" value="ECO:0007669"/>
    <property type="project" value="InterPro"/>
</dbReference>
<keyword evidence="3" id="KW-0731">Sigma factor</keyword>
<dbReference type="AlphaFoldDB" id="A0A0S7XII4"/>
<sequence>MTAESFEQLFERYQTKIFNLIYRIVGDYEDAADLTSEAFVQAFKGFDRFRGESQVYTWLYRIAVNTCRNYFRRMGRRRRVPSRSFEGLAPDELVEIERSGDWVQSPEQALESQELRREVMEGISALREDFRMVIVLRDLQGLSYQEMAEVLGCSLEAVKSRLFRARKLLSKRLEAYLSTEA</sequence>
<comment type="similarity">
    <text evidence="1">Belongs to the sigma-70 factor family. ECF subfamily.</text>
</comment>
<dbReference type="InterPro" id="IPR007627">
    <property type="entry name" value="RNA_pol_sigma70_r2"/>
</dbReference>
<dbReference type="InterPro" id="IPR014284">
    <property type="entry name" value="RNA_pol_sigma-70_dom"/>
</dbReference>
<evidence type="ECO:0000259" key="5">
    <source>
        <dbReference type="Pfam" id="PF04542"/>
    </source>
</evidence>
<proteinExistence type="inferred from homology"/>
<dbReference type="NCBIfam" id="TIGR02937">
    <property type="entry name" value="sigma70-ECF"/>
    <property type="match status" value="1"/>
</dbReference>
<comment type="caution">
    <text evidence="7">The sequence shown here is derived from an EMBL/GenBank/DDBJ whole genome shotgun (WGS) entry which is preliminary data.</text>
</comment>
<dbReference type="InterPro" id="IPR013249">
    <property type="entry name" value="RNA_pol_sigma70_r4_t2"/>
</dbReference>
<feature type="domain" description="RNA polymerase sigma factor 70 region 4 type 2" evidence="6">
    <location>
        <begin position="117"/>
        <end position="169"/>
    </location>
</feature>
<dbReference type="GO" id="GO:0006352">
    <property type="term" value="P:DNA-templated transcription initiation"/>
    <property type="evidence" value="ECO:0007669"/>
    <property type="project" value="InterPro"/>
</dbReference>
<evidence type="ECO:0000256" key="1">
    <source>
        <dbReference type="ARBA" id="ARBA00010641"/>
    </source>
</evidence>
<dbReference type="Pfam" id="PF08281">
    <property type="entry name" value="Sigma70_r4_2"/>
    <property type="match status" value="1"/>
</dbReference>
<evidence type="ECO:0000256" key="2">
    <source>
        <dbReference type="ARBA" id="ARBA00023015"/>
    </source>
</evidence>
<dbReference type="PANTHER" id="PTHR43133">
    <property type="entry name" value="RNA POLYMERASE ECF-TYPE SIGMA FACTO"/>
    <property type="match status" value="1"/>
</dbReference>
<feature type="domain" description="RNA polymerase sigma-70 region 2" evidence="5">
    <location>
        <begin position="9"/>
        <end position="76"/>
    </location>
</feature>
<keyword evidence="2" id="KW-0805">Transcription regulation</keyword>
<dbReference type="Gene3D" id="1.10.1740.10">
    <property type="match status" value="1"/>
</dbReference>
<dbReference type="CDD" id="cd06171">
    <property type="entry name" value="Sigma70_r4"/>
    <property type="match status" value="1"/>
</dbReference>
<dbReference type="SUPFAM" id="SSF88946">
    <property type="entry name" value="Sigma2 domain of RNA polymerase sigma factors"/>
    <property type="match status" value="1"/>
</dbReference>
<evidence type="ECO:0000256" key="4">
    <source>
        <dbReference type="ARBA" id="ARBA00023163"/>
    </source>
</evidence>
<dbReference type="PANTHER" id="PTHR43133:SF53">
    <property type="entry name" value="ECF RNA POLYMERASE SIGMA-E FACTOR"/>
    <property type="match status" value="1"/>
</dbReference>
<dbReference type="Proteomes" id="UP000052020">
    <property type="component" value="Unassembled WGS sequence"/>
</dbReference>
<dbReference type="EMBL" id="LIZY01000126">
    <property type="protein sequence ID" value="KPJ62234.1"/>
    <property type="molecule type" value="Genomic_DNA"/>
</dbReference>
<protein>
    <recommendedName>
        <fullName evidence="9">RNA polymerase subunit sigma-24</fullName>
    </recommendedName>
</protein>
<gene>
    <name evidence="7" type="ORF">AMK68_05170</name>
</gene>
<reference evidence="7 8" key="1">
    <citation type="journal article" date="2015" name="Microbiome">
        <title>Genomic resolution of linkages in carbon, nitrogen, and sulfur cycling among widespread estuary sediment bacteria.</title>
        <authorList>
            <person name="Baker B.J."/>
            <person name="Lazar C.S."/>
            <person name="Teske A.P."/>
            <person name="Dick G.J."/>
        </authorList>
    </citation>
    <scope>NUCLEOTIDE SEQUENCE [LARGE SCALE GENOMIC DNA]</scope>
    <source>
        <strain evidence="7">DG_56</strain>
    </source>
</reference>
<dbReference type="InterPro" id="IPR036388">
    <property type="entry name" value="WH-like_DNA-bd_sf"/>
</dbReference>
<dbReference type="Pfam" id="PF04542">
    <property type="entry name" value="Sigma70_r2"/>
    <property type="match status" value="1"/>
</dbReference>
<dbReference type="Gene3D" id="1.10.10.10">
    <property type="entry name" value="Winged helix-like DNA-binding domain superfamily/Winged helix DNA-binding domain"/>
    <property type="match status" value="1"/>
</dbReference>
<name>A0A0S7XII4_9BACT</name>
<keyword evidence="4" id="KW-0804">Transcription</keyword>
<dbReference type="PATRIC" id="fig|1704032.3.peg.938"/>
<evidence type="ECO:0008006" key="9">
    <source>
        <dbReference type="Google" id="ProtNLM"/>
    </source>
</evidence>
<dbReference type="InterPro" id="IPR013324">
    <property type="entry name" value="RNA_pol_sigma_r3/r4-like"/>
</dbReference>
<dbReference type="GO" id="GO:0016987">
    <property type="term" value="F:sigma factor activity"/>
    <property type="evidence" value="ECO:0007669"/>
    <property type="project" value="UniProtKB-KW"/>
</dbReference>
<dbReference type="SUPFAM" id="SSF88659">
    <property type="entry name" value="Sigma3 and sigma4 domains of RNA polymerase sigma factors"/>
    <property type="match status" value="1"/>
</dbReference>
<dbReference type="InterPro" id="IPR013325">
    <property type="entry name" value="RNA_pol_sigma_r2"/>
</dbReference>
<evidence type="ECO:0000313" key="8">
    <source>
        <dbReference type="Proteomes" id="UP000052020"/>
    </source>
</evidence>
<evidence type="ECO:0000313" key="7">
    <source>
        <dbReference type="EMBL" id="KPJ62234.1"/>
    </source>
</evidence>
<evidence type="ECO:0000259" key="6">
    <source>
        <dbReference type="Pfam" id="PF08281"/>
    </source>
</evidence>
<accession>A0A0S7XII4</accession>
<dbReference type="InterPro" id="IPR039425">
    <property type="entry name" value="RNA_pol_sigma-70-like"/>
</dbReference>
<evidence type="ECO:0000256" key="3">
    <source>
        <dbReference type="ARBA" id="ARBA00023082"/>
    </source>
</evidence>
<organism evidence="7 8">
    <name type="scientific">candidate division KD3-62 bacterium DG_56</name>
    <dbReference type="NCBI Taxonomy" id="1704032"/>
    <lineage>
        <taxon>Bacteria</taxon>
        <taxon>candidate division KD3-62</taxon>
    </lineage>
</organism>